<dbReference type="RefSeq" id="WP_191074828.1">
    <property type="nucleotide sequence ID" value="NZ_JACTAG010000001.1"/>
</dbReference>
<sequence length="248" mass="25964">MKKPANTADAPARLRRPEPERTEPNRGILGVFGQSSWGAPPQGSHPLGFDEDTGTPVEPTGHGFLDDSVQEASELVDAHIRQGLKESAGADESLLGRMAALYGSAQANDLTALATQFTRVYADMATQWIDIAGSIRDQLGNLRGATASAPAASTGIASPSMVLRASKPVETRVDMFRAAGSLSAQPLTSEDANQDLRITTVSVENGQLRITIPADQPAGTYHGLLVEKGAGPAGTVTVRVFETSEDGS</sequence>
<protein>
    <submittedName>
        <fullName evidence="2">Uncharacterized protein</fullName>
    </submittedName>
</protein>
<accession>A0A927D2M8</accession>
<evidence type="ECO:0000313" key="3">
    <source>
        <dbReference type="Proteomes" id="UP000635142"/>
    </source>
</evidence>
<organism evidence="2 3">
    <name type="scientific">Sulfitobacter aestuariivivens</name>
    <dbReference type="NCBI Taxonomy" id="2766981"/>
    <lineage>
        <taxon>Bacteria</taxon>
        <taxon>Pseudomonadati</taxon>
        <taxon>Pseudomonadota</taxon>
        <taxon>Alphaproteobacteria</taxon>
        <taxon>Rhodobacterales</taxon>
        <taxon>Roseobacteraceae</taxon>
        <taxon>Sulfitobacter</taxon>
    </lineage>
</organism>
<feature type="region of interest" description="Disordered" evidence="1">
    <location>
        <begin position="1"/>
        <end position="63"/>
    </location>
</feature>
<gene>
    <name evidence="2" type="ORF">H9Q16_08230</name>
</gene>
<evidence type="ECO:0000256" key="1">
    <source>
        <dbReference type="SAM" id="MobiDB-lite"/>
    </source>
</evidence>
<comment type="caution">
    <text evidence="2">The sequence shown here is derived from an EMBL/GenBank/DDBJ whole genome shotgun (WGS) entry which is preliminary data.</text>
</comment>
<dbReference type="Proteomes" id="UP000635142">
    <property type="component" value="Unassembled WGS sequence"/>
</dbReference>
<proteinExistence type="predicted"/>
<reference evidence="2" key="1">
    <citation type="submission" date="2020-08" db="EMBL/GenBank/DDBJ databases">
        <title>Sulfitobacter aestuariivivens sp. nov., isolated from a tidal flat.</title>
        <authorList>
            <person name="Park S."/>
            <person name="Yoon J.-H."/>
        </authorList>
    </citation>
    <scope>NUCLEOTIDE SEQUENCE</scope>
    <source>
        <strain evidence="2">TSTF-M16</strain>
    </source>
</reference>
<evidence type="ECO:0000313" key="2">
    <source>
        <dbReference type="EMBL" id="MBD3663905.1"/>
    </source>
</evidence>
<keyword evidence="3" id="KW-1185">Reference proteome</keyword>
<feature type="compositionally biased region" description="Basic and acidic residues" evidence="1">
    <location>
        <begin position="15"/>
        <end position="24"/>
    </location>
</feature>
<dbReference type="AlphaFoldDB" id="A0A927D2M8"/>
<name>A0A927D2M8_9RHOB</name>
<dbReference type="EMBL" id="JACTAG010000001">
    <property type="protein sequence ID" value="MBD3663905.1"/>
    <property type="molecule type" value="Genomic_DNA"/>
</dbReference>